<keyword evidence="2" id="KW-1185">Reference proteome</keyword>
<evidence type="ECO:0000313" key="1">
    <source>
        <dbReference type="EMBL" id="CDM64099.1"/>
    </source>
</evidence>
<reference evidence="1 2" key="1">
    <citation type="submission" date="2013-12" db="EMBL/GenBank/DDBJ databases">
        <authorList>
            <person name="Stott M."/>
        </authorList>
    </citation>
    <scope>NUCLEOTIDE SEQUENCE [LARGE SCALE GENOMIC DNA]</scope>
    <source>
        <strain evidence="1 2">K22</strain>
    </source>
</reference>
<accession>A0A0B6WV38</accession>
<proteinExistence type="predicted"/>
<organism evidence="1 2">
    <name type="scientific">Pyrinomonas methylaliphatogenes</name>
    <dbReference type="NCBI Taxonomy" id="454194"/>
    <lineage>
        <taxon>Bacteria</taxon>
        <taxon>Pseudomonadati</taxon>
        <taxon>Acidobacteriota</taxon>
        <taxon>Blastocatellia</taxon>
        <taxon>Blastocatellales</taxon>
        <taxon>Pyrinomonadaceae</taxon>
        <taxon>Pyrinomonas</taxon>
    </lineage>
</organism>
<dbReference type="OrthoDB" id="116013at2"/>
<name>A0A0B6WV38_9BACT</name>
<protein>
    <submittedName>
        <fullName evidence="1">Uncharacterized protein</fullName>
    </submittedName>
</protein>
<evidence type="ECO:0000313" key="2">
    <source>
        <dbReference type="Proteomes" id="UP000031518"/>
    </source>
</evidence>
<dbReference type="STRING" id="454194.PYK22_00091"/>
<dbReference type="AlphaFoldDB" id="A0A0B6WV38"/>
<gene>
    <name evidence="1" type="ORF">PYK22_00091</name>
</gene>
<dbReference type="RefSeq" id="WP_041973109.1">
    <property type="nucleotide sequence ID" value="NZ_CBXV010000001.1"/>
</dbReference>
<reference evidence="1 2" key="2">
    <citation type="submission" date="2015-01" db="EMBL/GenBank/DDBJ databases">
        <title>Complete genome sequence of Pyrinomonas methylaliphatogenes type strain K22T.</title>
        <authorList>
            <person name="Lee K.C.Y."/>
            <person name="Power J.F."/>
            <person name="Dunfield P.F."/>
            <person name="Morgan X.C."/>
            <person name="Huttenhower C."/>
            <person name="Stott M.B."/>
        </authorList>
    </citation>
    <scope>NUCLEOTIDE SEQUENCE [LARGE SCALE GENOMIC DNA]</scope>
    <source>
        <strain evidence="1 2">K22</strain>
    </source>
</reference>
<dbReference type="Proteomes" id="UP000031518">
    <property type="component" value="Unassembled WGS sequence"/>
</dbReference>
<sequence>MGEGRGHNDRFDYFAEIEEAFIRRRGKPLLLSPLDWALIDEWKKRGIPLHVVLRAIERTFDVYEAQTPRRNVRSLAYCRDEVEMAFAEWLKTQRGRGREREESPVQDEVQRHLKRCREALSKALNAAQKEGDLKWAGHLRAILTQLEELTRLTRMASVSEADLASRLEHLEEELYSALIERIPAKKLEEYRRAIERELRALRLNEEHLVEMRERLLIKRLCEEHAIPRLGLFHL</sequence>
<dbReference type="EMBL" id="CBXV010000001">
    <property type="protein sequence ID" value="CDM64099.1"/>
    <property type="molecule type" value="Genomic_DNA"/>
</dbReference>